<evidence type="ECO:0000313" key="1">
    <source>
        <dbReference type="EMBL" id="TFK69324.1"/>
    </source>
</evidence>
<dbReference type="EMBL" id="ML208333">
    <property type="protein sequence ID" value="TFK69324.1"/>
    <property type="molecule type" value="Genomic_DNA"/>
</dbReference>
<organism evidence="1 2">
    <name type="scientific">Pluteus cervinus</name>
    <dbReference type="NCBI Taxonomy" id="181527"/>
    <lineage>
        <taxon>Eukaryota</taxon>
        <taxon>Fungi</taxon>
        <taxon>Dikarya</taxon>
        <taxon>Basidiomycota</taxon>
        <taxon>Agaricomycotina</taxon>
        <taxon>Agaricomycetes</taxon>
        <taxon>Agaricomycetidae</taxon>
        <taxon>Agaricales</taxon>
        <taxon>Pluteineae</taxon>
        <taxon>Pluteaceae</taxon>
        <taxon>Pluteus</taxon>
    </lineage>
</organism>
<protein>
    <submittedName>
        <fullName evidence="1">Uncharacterized protein</fullName>
    </submittedName>
</protein>
<name>A0ACD3AUG1_9AGAR</name>
<proteinExistence type="predicted"/>
<evidence type="ECO:0000313" key="2">
    <source>
        <dbReference type="Proteomes" id="UP000308600"/>
    </source>
</evidence>
<keyword evidence="2" id="KW-1185">Reference proteome</keyword>
<sequence>MDPPKATRGKKQPGPARTAGTKLRGLPNDSPDVRLSKTFSWLLRHGAQADGLPMRPDGYVKVTDLLENPKVKSQSVTFEKLQELVKADSKQRFDLVLEGSEGSEGIWIIKARQGHSIQEVKVDFKPVIVISDIPTGIAVHGTTRVAWESIAKQGLSKMQRNHIHLAQGVGADIKSGMRKSSQIFIYINVQKALDDGVKFFLSDNGVVLTEGEDGFLATKYFLLVEDVKHGVLDGWAGVHTLDASISGTFASTSATTAQMAAQAP</sequence>
<gene>
    <name evidence="1" type="ORF">BDN72DRAFT_768167</name>
</gene>
<reference evidence="1 2" key="1">
    <citation type="journal article" date="2019" name="Nat. Ecol. Evol.">
        <title>Megaphylogeny resolves global patterns of mushroom evolution.</title>
        <authorList>
            <person name="Varga T."/>
            <person name="Krizsan K."/>
            <person name="Foldi C."/>
            <person name="Dima B."/>
            <person name="Sanchez-Garcia M."/>
            <person name="Sanchez-Ramirez S."/>
            <person name="Szollosi G.J."/>
            <person name="Szarkandi J.G."/>
            <person name="Papp V."/>
            <person name="Albert L."/>
            <person name="Andreopoulos W."/>
            <person name="Angelini C."/>
            <person name="Antonin V."/>
            <person name="Barry K.W."/>
            <person name="Bougher N.L."/>
            <person name="Buchanan P."/>
            <person name="Buyck B."/>
            <person name="Bense V."/>
            <person name="Catcheside P."/>
            <person name="Chovatia M."/>
            <person name="Cooper J."/>
            <person name="Damon W."/>
            <person name="Desjardin D."/>
            <person name="Finy P."/>
            <person name="Geml J."/>
            <person name="Haridas S."/>
            <person name="Hughes K."/>
            <person name="Justo A."/>
            <person name="Karasinski D."/>
            <person name="Kautmanova I."/>
            <person name="Kiss B."/>
            <person name="Kocsube S."/>
            <person name="Kotiranta H."/>
            <person name="LaButti K.M."/>
            <person name="Lechner B.E."/>
            <person name="Liimatainen K."/>
            <person name="Lipzen A."/>
            <person name="Lukacs Z."/>
            <person name="Mihaltcheva S."/>
            <person name="Morgado L.N."/>
            <person name="Niskanen T."/>
            <person name="Noordeloos M.E."/>
            <person name="Ohm R.A."/>
            <person name="Ortiz-Santana B."/>
            <person name="Ovrebo C."/>
            <person name="Racz N."/>
            <person name="Riley R."/>
            <person name="Savchenko A."/>
            <person name="Shiryaev A."/>
            <person name="Soop K."/>
            <person name="Spirin V."/>
            <person name="Szebenyi C."/>
            <person name="Tomsovsky M."/>
            <person name="Tulloss R.E."/>
            <person name="Uehling J."/>
            <person name="Grigoriev I.V."/>
            <person name="Vagvolgyi C."/>
            <person name="Papp T."/>
            <person name="Martin F.M."/>
            <person name="Miettinen O."/>
            <person name="Hibbett D.S."/>
            <person name="Nagy L.G."/>
        </authorList>
    </citation>
    <scope>NUCLEOTIDE SEQUENCE [LARGE SCALE GENOMIC DNA]</scope>
    <source>
        <strain evidence="1 2">NL-1719</strain>
    </source>
</reference>
<accession>A0ACD3AUG1</accession>
<dbReference type="Proteomes" id="UP000308600">
    <property type="component" value="Unassembled WGS sequence"/>
</dbReference>